<dbReference type="PANTHER" id="PTHR42749">
    <property type="entry name" value="CELL SHAPE-DETERMINING PROTEIN MREB"/>
    <property type="match status" value="1"/>
</dbReference>
<keyword evidence="2 6" id="KW-0547">Nucleotide-binding</keyword>
<feature type="binding site" evidence="6">
    <location>
        <begin position="213"/>
        <end position="216"/>
    </location>
    <ligand>
        <name>ATP</name>
        <dbReference type="ChEBI" id="CHEBI:30616"/>
    </ligand>
</feature>
<dbReference type="PRINTS" id="PR01652">
    <property type="entry name" value="SHAPEPROTEIN"/>
</dbReference>
<evidence type="ECO:0000256" key="4">
    <source>
        <dbReference type="ARBA" id="ARBA00022960"/>
    </source>
</evidence>
<dbReference type="GO" id="GO:0005737">
    <property type="term" value="C:cytoplasm"/>
    <property type="evidence" value="ECO:0007669"/>
    <property type="project" value="UniProtKB-SubCell"/>
</dbReference>
<dbReference type="InterPro" id="IPR004753">
    <property type="entry name" value="MreB"/>
</dbReference>
<dbReference type="InterPro" id="IPR043129">
    <property type="entry name" value="ATPase_NBD"/>
</dbReference>
<dbReference type="AlphaFoldDB" id="A0A2M7B9P5"/>
<evidence type="ECO:0000256" key="1">
    <source>
        <dbReference type="ARBA" id="ARBA00022490"/>
    </source>
</evidence>
<dbReference type="Pfam" id="PF06723">
    <property type="entry name" value="MreB_Mbl"/>
    <property type="match status" value="1"/>
</dbReference>
<evidence type="ECO:0000256" key="5">
    <source>
        <dbReference type="ARBA" id="ARBA00023458"/>
    </source>
</evidence>
<comment type="subcellular location">
    <subcellularLocation>
        <location evidence="6">Cytoplasm</location>
    </subcellularLocation>
    <text evidence="6">Membrane-associated.</text>
</comment>
<dbReference type="SUPFAM" id="SSF53067">
    <property type="entry name" value="Actin-like ATPase domain"/>
    <property type="match status" value="2"/>
</dbReference>
<reference evidence="8" key="1">
    <citation type="submission" date="2017-09" db="EMBL/GenBank/DDBJ databases">
        <title>Depth-based differentiation of microbial function through sediment-hosted aquifers and enrichment of novel symbionts in the deep terrestrial subsurface.</title>
        <authorList>
            <person name="Probst A.J."/>
            <person name="Ladd B."/>
            <person name="Jarett J.K."/>
            <person name="Geller-Mcgrath D.E."/>
            <person name="Sieber C.M.K."/>
            <person name="Emerson J.B."/>
            <person name="Anantharaman K."/>
            <person name="Thomas B.C."/>
            <person name="Malmstrom R."/>
            <person name="Stieglmeier M."/>
            <person name="Klingl A."/>
            <person name="Woyke T."/>
            <person name="Ryan C.M."/>
            <person name="Banfield J.F."/>
        </authorList>
    </citation>
    <scope>NUCLEOTIDE SEQUENCE [LARGE SCALE GENOMIC DNA]</scope>
</reference>
<comment type="caution">
    <text evidence="6">Lacks conserved residue(s) required for the propagation of feature annotation.</text>
</comment>
<dbReference type="GO" id="GO:0000902">
    <property type="term" value="P:cell morphogenesis"/>
    <property type="evidence" value="ECO:0007669"/>
    <property type="project" value="InterPro"/>
</dbReference>
<dbReference type="Proteomes" id="UP000228561">
    <property type="component" value="Unassembled WGS sequence"/>
</dbReference>
<name>A0A2M7B9P5_9BACT</name>
<sequence length="353" mass="38309">MLDKFFGLFSQDIGIDLGTANTLVYVPGKGIIINEPSIVAVNQKTGQIVAIGNEAKNMVGRTPAHINVIRPLIEGVISDFETTEEMLSYFIRKVQKSSVKVFARPAIVIGIPTGVTEVETRAVRDAAKNAGARKVYIVEQPMAAAVGVKCPIHEPVGNLIVDIGGGTADIAIISLKGIVVSKSLRIAGDRWDQDIIQYARDEFKLLIGEKTAEDVKIAIGSAVAINGGEIMEATIRGRDLITGLPREITVTDADIREATAKSIRSLVNTIKEVIEETPPELISDIMHRGIILVGGGSQLRGLPEYFTKETKIPVRLADDPLTVVARGMGFILENLENFREILIEHENDIPPQY</sequence>
<keyword evidence="4 6" id="KW-0133">Cell shape</keyword>
<comment type="similarity">
    <text evidence="5 6">Belongs to the FtsA/MreB family.</text>
</comment>
<dbReference type="NCBIfam" id="TIGR00904">
    <property type="entry name" value="mreB"/>
    <property type="match status" value="1"/>
</dbReference>
<evidence type="ECO:0000256" key="3">
    <source>
        <dbReference type="ARBA" id="ARBA00022840"/>
    </source>
</evidence>
<evidence type="ECO:0000313" key="8">
    <source>
        <dbReference type="Proteomes" id="UP000228561"/>
    </source>
</evidence>
<comment type="subunit">
    <text evidence="6">Forms polymers.</text>
</comment>
<dbReference type="GO" id="GO:0005524">
    <property type="term" value="F:ATP binding"/>
    <property type="evidence" value="ECO:0007669"/>
    <property type="project" value="UniProtKB-KW"/>
</dbReference>
<dbReference type="EMBL" id="PEVG01000002">
    <property type="protein sequence ID" value="PIU99813.1"/>
    <property type="molecule type" value="Genomic_DNA"/>
</dbReference>
<dbReference type="CDD" id="cd10225">
    <property type="entry name" value="ASKHA_NBD_MreB-like"/>
    <property type="match status" value="1"/>
</dbReference>
<dbReference type="Gene3D" id="3.30.420.40">
    <property type="match status" value="3"/>
</dbReference>
<feature type="binding site" evidence="6">
    <location>
        <begin position="165"/>
        <end position="167"/>
    </location>
    <ligand>
        <name>ATP</name>
        <dbReference type="ChEBI" id="CHEBI:30616"/>
    </ligand>
</feature>
<feature type="binding site" evidence="6">
    <location>
        <begin position="19"/>
        <end position="21"/>
    </location>
    <ligand>
        <name>ATP</name>
        <dbReference type="ChEBI" id="CHEBI:30616"/>
    </ligand>
</feature>
<gene>
    <name evidence="6" type="primary">mreB</name>
    <name evidence="7" type="ORF">COS58_00145</name>
</gene>
<comment type="function">
    <text evidence="6">Forms membrane-associated dynamic filaments that are essential for cell shape determination. Acts by regulating cell wall synthesis and cell elongation, and thus cell shape. A feedback loop between cell geometry and MreB localization may maintain elongated cell shape by targeting cell wall growth to regions of negative cell wall curvature.</text>
</comment>
<keyword evidence="3 6" id="KW-0067">ATP-binding</keyword>
<dbReference type="HAMAP" id="MF_02207">
    <property type="entry name" value="MreB"/>
    <property type="match status" value="1"/>
</dbReference>
<dbReference type="PANTHER" id="PTHR42749:SF1">
    <property type="entry name" value="CELL SHAPE-DETERMINING PROTEIN MREB"/>
    <property type="match status" value="1"/>
</dbReference>
<evidence type="ECO:0000256" key="6">
    <source>
        <dbReference type="HAMAP-Rule" id="MF_02207"/>
    </source>
</evidence>
<protein>
    <recommendedName>
        <fullName evidence="6">Cell shape-determining protein MreB</fullName>
    </recommendedName>
</protein>
<dbReference type="InterPro" id="IPR056546">
    <property type="entry name" value="MreB_MamK-like"/>
</dbReference>
<proteinExistence type="inferred from homology"/>
<evidence type="ECO:0000313" key="7">
    <source>
        <dbReference type="EMBL" id="PIU99813.1"/>
    </source>
</evidence>
<comment type="caution">
    <text evidence="7">The sequence shown here is derived from an EMBL/GenBank/DDBJ whole genome shotgun (WGS) entry which is preliminary data.</text>
</comment>
<evidence type="ECO:0000256" key="2">
    <source>
        <dbReference type="ARBA" id="ARBA00022741"/>
    </source>
</evidence>
<accession>A0A2M7B9P5</accession>
<keyword evidence="1 6" id="KW-0963">Cytoplasm</keyword>
<organism evidence="7 8">
    <name type="scientific">Candidatus Tagabacteria bacterium CG03_land_8_20_14_0_80_41_22</name>
    <dbReference type="NCBI Taxonomy" id="1975020"/>
    <lineage>
        <taxon>Bacteria</taxon>
        <taxon>Candidatus Tagaibacteriota</taxon>
    </lineage>
</organism>
<dbReference type="GO" id="GO:0008360">
    <property type="term" value="P:regulation of cell shape"/>
    <property type="evidence" value="ECO:0007669"/>
    <property type="project" value="UniProtKB-UniRule"/>
</dbReference>
<dbReference type="NCBIfam" id="NF010539">
    <property type="entry name" value="PRK13927.1"/>
    <property type="match status" value="1"/>
</dbReference>